<evidence type="ECO:0000256" key="2">
    <source>
        <dbReference type="SAM" id="MobiDB-lite"/>
    </source>
</evidence>
<dbReference type="InterPro" id="IPR051553">
    <property type="entry name" value="Ran_GTPase-activating"/>
</dbReference>
<reference evidence="4" key="1">
    <citation type="journal article" date="2023" name="Commun. Biol.">
        <title>Genome analysis of Parmales, the sister group of diatoms, reveals the evolutionary specialization of diatoms from phago-mixotrophs to photoautotrophs.</title>
        <authorList>
            <person name="Ban H."/>
            <person name="Sato S."/>
            <person name="Yoshikawa S."/>
            <person name="Yamada K."/>
            <person name="Nakamura Y."/>
            <person name="Ichinomiya M."/>
            <person name="Sato N."/>
            <person name="Blanc-Mathieu R."/>
            <person name="Endo H."/>
            <person name="Kuwata A."/>
            <person name="Ogata H."/>
        </authorList>
    </citation>
    <scope>NUCLEOTIDE SEQUENCE [LARGE SCALE GENOMIC DNA]</scope>
</reference>
<dbReference type="PANTHER" id="PTHR45982">
    <property type="entry name" value="REGULATOR OF CHROMOSOME CONDENSATION"/>
    <property type="match status" value="1"/>
</dbReference>
<dbReference type="PROSITE" id="PS50012">
    <property type="entry name" value="RCC1_3"/>
    <property type="match status" value="1"/>
</dbReference>
<dbReference type="PANTHER" id="PTHR45982:SF1">
    <property type="entry name" value="REGULATOR OF CHROMOSOME CONDENSATION"/>
    <property type="match status" value="1"/>
</dbReference>
<dbReference type="PRINTS" id="PR00633">
    <property type="entry name" value="RCCNDNSATION"/>
</dbReference>
<organism evidence="3 4">
    <name type="scientific">Triparma laevis f. inornata</name>
    <dbReference type="NCBI Taxonomy" id="1714386"/>
    <lineage>
        <taxon>Eukaryota</taxon>
        <taxon>Sar</taxon>
        <taxon>Stramenopiles</taxon>
        <taxon>Ochrophyta</taxon>
        <taxon>Bolidophyceae</taxon>
        <taxon>Parmales</taxon>
        <taxon>Triparmaceae</taxon>
        <taxon>Triparma</taxon>
    </lineage>
</organism>
<name>A0A9W6ZNY6_9STRA</name>
<dbReference type="InterPro" id="IPR009091">
    <property type="entry name" value="RCC1/BLIP-II"/>
</dbReference>
<comment type="caution">
    <text evidence="3">The sequence shown here is derived from an EMBL/GenBank/DDBJ whole genome shotgun (WGS) entry which is preliminary data.</text>
</comment>
<accession>A0A9W6ZNY6</accession>
<evidence type="ECO:0000256" key="1">
    <source>
        <dbReference type="PROSITE-ProRule" id="PRU00235"/>
    </source>
</evidence>
<dbReference type="InterPro" id="IPR000408">
    <property type="entry name" value="Reg_chr_condens"/>
</dbReference>
<evidence type="ECO:0000313" key="3">
    <source>
        <dbReference type="EMBL" id="GMH55711.1"/>
    </source>
</evidence>
<sequence>MLHGCGSSTSSCLPSTLPSVLSTFTALTVPTSPPTSPLDLHSISTGINHACAVTKSGELYSWGNGVTITTTAAAAAVDSTVKIDNNDGDNASSSSSSTPLPSPPPTTFQPCPLPPSLASSLPNLTAITLPTRPHILSCSCGSHHTLLVTQSGLLHTFGSNTHAQLGHDFLENTTTPKVVEALKDKTIVGAVAGSAHTLCLTLQGTVYAFGRNSEAQLGSTKYLKRTTPLPANSFEGGRNWISKVTFYRDEGGGFKEARGIRITSLAASTNGHASFAISESGTSYWWGKLDSTSTDLNDIERLPREIPFFKKSYTKMIAAGSTFCVIVNRDGTVWAMGKEGPWLGVGPNCRWKQERPSQVMLEGDLLINGVACGEKHVILTSTEGNIWACGEGEFGRLGVREGVEKASDRVNSIPRESEEGWEKIGAEEDGKKMEEEEEGRKGRRKMKRRNIMIAAGANHTLVYESITEFED</sequence>
<dbReference type="Pfam" id="PF00415">
    <property type="entry name" value="RCC1"/>
    <property type="match status" value="1"/>
</dbReference>
<dbReference type="AlphaFoldDB" id="A0A9W6ZNY6"/>
<evidence type="ECO:0000313" key="4">
    <source>
        <dbReference type="Proteomes" id="UP001162640"/>
    </source>
</evidence>
<gene>
    <name evidence="3" type="ORF">TL16_g01975</name>
</gene>
<dbReference type="Proteomes" id="UP001162640">
    <property type="component" value="Unassembled WGS sequence"/>
</dbReference>
<feature type="region of interest" description="Disordered" evidence="2">
    <location>
        <begin position="408"/>
        <end position="445"/>
    </location>
</feature>
<dbReference type="Pfam" id="PF13540">
    <property type="entry name" value="RCC1_2"/>
    <property type="match status" value="1"/>
</dbReference>
<feature type="compositionally biased region" description="Pro residues" evidence="2">
    <location>
        <begin position="100"/>
        <end position="114"/>
    </location>
</feature>
<feature type="compositionally biased region" description="Basic and acidic residues" evidence="2">
    <location>
        <begin position="415"/>
        <end position="440"/>
    </location>
</feature>
<protein>
    <submittedName>
        <fullName evidence="3">Uncharacterized protein</fullName>
    </submittedName>
</protein>
<dbReference type="EMBL" id="BLQM01000046">
    <property type="protein sequence ID" value="GMH55711.1"/>
    <property type="molecule type" value="Genomic_DNA"/>
</dbReference>
<feature type="region of interest" description="Disordered" evidence="2">
    <location>
        <begin position="85"/>
        <end position="114"/>
    </location>
</feature>
<dbReference type="SUPFAM" id="SSF50985">
    <property type="entry name" value="RCC1/BLIP-II"/>
    <property type="match status" value="1"/>
</dbReference>
<dbReference type="Gene3D" id="2.130.10.30">
    <property type="entry name" value="Regulator of chromosome condensation 1/beta-lactamase-inhibitor protein II"/>
    <property type="match status" value="2"/>
</dbReference>
<feature type="repeat" description="RCC1" evidence="1">
    <location>
        <begin position="152"/>
        <end position="203"/>
    </location>
</feature>
<proteinExistence type="predicted"/>